<dbReference type="PANTHER" id="PTHR31896">
    <property type="entry name" value="FAMILY REGULATORY PROTEIN, PUTATIVE (AFU_ORTHOLOGUE AFUA_3G14730)-RELATED"/>
    <property type="match status" value="1"/>
</dbReference>
<name>A0AA39TKF5_ACESA</name>
<evidence type="ECO:0000256" key="2">
    <source>
        <dbReference type="SAM" id="Phobius"/>
    </source>
</evidence>
<gene>
    <name evidence="3" type="ORF">LWI29_038350</name>
</gene>
<dbReference type="EMBL" id="JAUESC010000002">
    <property type="protein sequence ID" value="KAK0606494.1"/>
    <property type="molecule type" value="Genomic_DNA"/>
</dbReference>
<keyword evidence="2" id="KW-1133">Transmembrane helix</keyword>
<feature type="transmembrane region" description="Helical" evidence="2">
    <location>
        <begin position="97"/>
        <end position="117"/>
    </location>
</feature>
<dbReference type="InterPro" id="IPR023213">
    <property type="entry name" value="CAT-like_dom_sf"/>
</dbReference>
<protein>
    <submittedName>
        <fullName evidence="3">Uncharacterized protein</fullName>
    </submittedName>
</protein>
<proteinExistence type="predicted"/>
<dbReference type="PANTHER" id="PTHR31896:SF43">
    <property type="entry name" value="PROTEIN ENHANCED PSEUDOMONAS SUSCEPTIBILITY 1"/>
    <property type="match status" value="1"/>
</dbReference>
<keyword evidence="2" id="KW-0812">Transmembrane</keyword>
<evidence type="ECO:0000313" key="3">
    <source>
        <dbReference type="EMBL" id="KAK0606494.1"/>
    </source>
</evidence>
<dbReference type="InterPro" id="IPR051283">
    <property type="entry name" value="Sec_Metabolite_Acyltrans"/>
</dbReference>
<reference evidence="3" key="1">
    <citation type="journal article" date="2022" name="Plant J.">
        <title>Strategies of tolerance reflected in two North American maple genomes.</title>
        <authorList>
            <person name="McEvoy S.L."/>
            <person name="Sezen U.U."/>
            <person name="Trouern-Trend A."/>
            <person name="McMahon S.M."/>
            <person name="Schaberg P.G."/>
            <person name="Yang J."/>
            <person name="Wegrzyn J.L."/>
            <person name="Swenson N.G."/>
        </authorList>
    </citation>
    <scope>NUCLEOTIDE SEQUENCE</scope>
    <source>
        <strain evidence="3">NS2018</strain>
    </source>
</reference>
<evidence type="ECO:0000313" key="4">
    <source>
        <dbReference type="Proteomes" id="UP001168877"/>
    </source>
</evidence>
<dbReference type="GO" id="GO:0016740">
    <property type="term" value="F:transferase activity"/>
    <property type="evidence" value="ECO:0007669"/>
    <property type="project" value="UniProtKB-KW"/>
</dbReference>
<accession>A0AA39TKF5</accession>
<comment type="caution">
    <text evidence="3">The sequence shown here is derived from an EMBL/GenBank/DDBJ whole genome shotgun (WGS) entry which is preliminary data.</text>
</comment>
<keyword evidence="1" id="KW-0808">Transferase</keyword>
<sequence>MKEPSLSMLLQMEFLWLISFNPSTFLKSFTLFSHSTDQVMSYEITSKPLLAVQVTELVDGIFIGIFVNHTILDATSFWHFVNSWSEFPEVMNVYPNLLPFLITGFFMIRIAPFMYLFSRANNSTIGMFRHHLNKEFFTFQKKLLPNSKQRLMPRLVPTRSPSPSTFSSFYPISCSQ</sequence>
<dbReference type="Proteomes" id="UP001168877">
    <property type="component" value="Unassembled WGS sequence"/>
</dbReference>
<organism evidence="3 4">
    <name type="scientific">Acer saccharum</name>
    <name type="common">Sugar maple</name>
    <dbReference type="NCBI Taxonomy" id="4024"/>
    <lineage>
        <taxon>Eukaryota</taxon>
        <taxon>Viridiplantae</taxon>
        <taxon>Streptophyta</taxon>
        <taxon>Embryophyta</taxon>
        <taxon>Tracheophyta</taxon>
        <taxon>Spermatophyta</taxon>
        <taxon>Magnoliopsida</taxon>
        <taxon>eudicotyledons</taxon>
        <taxon>Gunneridae</taxon>
        <taxon>Pentapetalae</taxon>
        <taxon>rosids</taxon>
        <taxon>malvids</taxon>
        <taxon>Sapindales</taxon>
        <taxon>Sapindaceae</taxon>
        <taxon>Hippocastanoideae</taxon>
        <taxon>Acereae</taxon>
        <taxon>Acer</taxon>
    </lineage>
</organism>
<dbReference type="Gene3D" id="3.30.559.10">
    <property type="entry name" value="Chloramphenicol acetyltransferase-like domain"/>
    <property type="match status" value="1"/>
</dbReference>
<dbReference type="AlphaFoldDB" id="A0AA39TKF5"/>
<keyword evidence="4" id="KW-1185">Reference proteome</keyword>
<reference evidence="3" key="2">
    <citation type="submission" date="2023-06" db="EMBL/GenBank/DDBJ databases">
        <authorList>
            <person name="Swenson N.G."/>
            <person name="Wegrzyn J.L."/>
            <person name="Mcevoy S.L."/>
        </authorList>
    </citation>
    <scope>NUCLEOTIDE SEQUENCE</scope>
    <source>
        <strain evidence="3">NS2018</strain>
        <tissue evidence="3">Leaf</tissue>
    </source>
</reference>
<dbReference type="Pfam" id="PF02458">
    <property type="entry name" value="Transferase"/>
    <property type="match status" value="1"/>
</dbReference>
<evidence type="ECO:0000256" key="1">
    <source>
        <dbReference type="ARBA" id="ARBA00022679"/>
    </source>
</evidence>
<keyword evidence="2" id="KW-0472">Membrane</keyword>